<evidence type="ECO:0000313" key="1">
    <source>
        <dbReference type="EMBL" id="XBH12948.1"/>
    </source>
</evidence>
<dbReference type="EMBL" id="CP121195">
    <property type="protein sequence ID" value="XBH12948.1"/>
    <property type="molecule type" value="Genomic_DNA"/>
</dbReference>
<name>A0AAU7D6S9_9BACT</name>
<gene>
    <name evidence="1" type="ORF">P8936_14795</name>
</gene>
<proteinExistence type="predicted"/>
<protein>
    <submittedName>
        <fullName evidence="1">Uncharacterized protein</fullName>
    </submittedName>
</protein>
<dbReference type="RefSeq" id="WP_348269606.1">
    <property type="nucleotide sequence ID" value="NZ_CP121195.1"/>
</dbReference>
<accession>A0AAU7D6S9</accession>
<reference evidence="1" key="1">
    <citation type="submission" date="2023-03" db="EMBL/GenBank/DDBJ databases">
        <title>Edaphobacter sp.</title>
        <authorList>
            <person name="Huber K.J."/>
            <person name="Papendorf J."/>
            <person name="Pilke C."/>
            <person name="Bunk B."/>
            <person name="Sproeer C."/>
            <person name="Pester M."/>
        </authorList>
    </citation>
    <scope>NUCLEOTIDE SEQUENCE</scope>
    <source>
        <strain evidence="1">DSM 109920</strain>
    </source>
</reference>
<dbReference type="AlphaFoldDB" id="A0AAU7D6S9"/>
<sequence>MAETTFDPRDFISPPYKTCPKCGHETFGVLTISGNSYSRRCRACWHMVNRFALPKLHKKIIYLDQFVVSNLMKLDNPALQRNDSLKTNPFWQELRDLLMDLRRLQLIVCPDSASHVSESRISPFNAELKKTYENLSSGVTFKSFDSICSDQIGELAWAWSDGREPVFDFDARDVLHKDPNEWSERYYITFQDNPFIIPDEIRAGRTYMHAHVARLFRDVWGKENRTFQYWYDLERKGYQGHLGAAVLRTKRERLESMLAYRAGVEPSLEELGKVLPSSVEALLAGLQHIMRFPRDGSERTPEEIDALQKSFGQANRIADAPFVKLQSMMYAAIAMRAAAGQKEPPNEGMTTDIETIAYLLPYCDAMLMDNDCRALLLNIPMTLRPAEVARVYSLNSRTEFLAHLRSIRDSITTEHIEALREVYGEKYP</sequence>
<organism evidence="1">
    <name type="scientific">Edaphobacter paludis</name>
    <dbReference type="NCBI Taxonomy" id="3035702"/>
    <lineage>
        <taxon>Bacteria</taxon>
        <taxon>Pseudomonadati</taxon>
        <taxon>Acidobacteriota</taxon>
        <taxon>Terriglobia</taxon>
        <taxon>Terriglobales</taxon>
        <taxon>Acidobacteriaceae</taxon>
        <taxon>Edaphobacter</taxon>
    </lineage>
</organism>